<sequence>MTISHISAHCVESGTIKTGVFLRHNFRAKPELAKPSKSATPTKAANAPTLIFKIVRPIAPIDTCRLLCVVHEDNDDNVGGLEDENSLAAQALWKRGSARAFEAAIGSMHQVPLSFNSLGYPSGSELLQSRQDETDLRDIVVMDINRVPMKYTPYVTELIVELQTIEMFIMSMSDRDTKYGAAKLSQTADGCQASS</sequence>
<dbReference type="AlphaFoldDB" id="A0A6A5RC54"/>
<dbReference type="Proteomes" id="UP000800082">
    <property type="component" value="Unassembled WGS sequence"/>
</dbReference>
<accession>A0A6A5RC54</accession>
<dbReference type="OrthoDB" id="3797690at2759"/>
<evidence type="ECO:0000313" key="2">
    <source>
        <dbReference type="Proteomes" id="UP000800082"/>
    </source>
</evidence>
<proteinExistence type="predicted"/>
<keyword evidence="2" id="KW-1185">Reference proteome</keyword>
<dbReference type="GeneID" id="54356039"/>
<organism evidence="1 2">
    <name type="scientific">Didymella exigua CBS 183.55</name>
    <dbReference type="NCBI Taxonomy" id="1150837"/>
    <lineage>
        <taxon>Eukaryota</taxon>
        <taxon>Fungi</taxon>
        <taxon>Dikarya</taxon>
        <taxon>Ascomycota</taxon>
        <taxon>Pezizomycotina</taxon>
        <taxon>Dothideomycetes</taxon>
        <taxon>Pleosporomycetidae</taxon>
        <taxon>Pleosporales</taxon>
        <taxon>Pleosporineae</taxon>
        <taxon>Didymellaceae</taxon>
        <taxon>Didymella</taxon>
    </lineage>
</organism>
<dbReference type="RefSeq" id="XP_033443590.1">
    <property type="nucleotide sequence ID" value="XM_033598372.1"/>
</dbReference>
<name>A0A6A5RC54_9PLEO</name>
<gene>
    <name evidence="1" type="ORF">M421DRAFT_96135</name>
</gene>
<reference evidence="1" key="1">
    <citation type="journal article" date="2020" name="Stud. Mycol.">
        <title>101 Dothideomycetes genomes: a test case for predicting lifestyles and emergence of pathogens.</title>
        <authorList>
            <person name="Haridas S."/>
            <person name="Albert R."/>
            <person name="Binder M."/>
            <person name="Bloem J."/>
            <person name="Labutti K."/>
            <person name="Salamov A."/>
            <person name="Andreopoulos B."/>
            <person name="Baker S."/>
            <person name="Barry K."/>
            <person name="Bills G."/>
            <person name="Bluhm B."/>
            <person name="Cannon C."/>
            <person name="Castanera R."/>
            <person name="Culley D."/>
            <person name="Daum C."/>
            <person name="Ezra D."/>
            <person name="Gonzalez J."/>
            <person name="Henrissat B."/>
            <person name="Kuo A."/>
            <person name="Liang C."/>
            <person name="Lipzen A."/>
            <person name="Lutzoni F."/>
            <person name="Magnuson J."/>
            <person name="Mondo S."/>
            <person name="Nolan M."/>
            <person name="Ohm R."/>
            <person name="Pangilinan J."/>
            <person name="Park H.-J."/>
            <person name="Ramirez L."/>
            <person name="Alfaro M."/>
            <person name="Sun H."/>
            <person name="Tritt A."/>
            <person name="Yoshinaga Y."/>
            <person name="Zwiers L.-H."/>
            <person name="Turgeon B."/>
            <person name="Goodwin S."/>
            <person name="Spatafora J."/>
            <person name="Crous P."/>
            <person name="Grigoriev I."/>
        </authorList>
    </citation>
    <scope>NUCLEOTIDE SEQUENCE</scope>
    <source>
        <strain evidence="1">CBS 183.55</strain>
    </source>
</reference>
<protein>
    <submittedName>
        <fullName evidence="1">Uncharacterized protein</fullName>
    </submittedName>
</protein>
<evidence type="ECO:0000313" key="1">
    <source>
        <dbReference type="EMBL" id="KAF1923337.1"/>
    </source>
</evidence>
<dbReference type="EMBL" id="ML979006">
    <property type="protein sequence ID" value="KAF1923337.1"/>
    <property type="molecule type" value="Genomic_DNA"/>
</dbReference>